<gene>
    <name evidence="2" type="ORF">N7449_010803</name>
</gene>
<feature type="region of interest" description="Disordered" evidence="1">
    <location>
        <begin position="40"/>
        <end position="59"/>
    </location>
</feature>
<comment type="caution">
    <text evidence="2">The sequence shown here is derived from an EMBL/GenBank/DDBJ whole genome shotgun (WGS) entry which is preliminary data.</text>
</comment>
<keyword evidence="3" id="KW-1185">Reference proteome</keyword>
<dbReference type="AlphaFoldDB" id="A0A9W9M3X3"/>
<dbReference type="EMBL" id="JAPQKQ010000007">
    <property type="protein sequence ID" value="KAJ5187809.1"/>
    <property type="molecule type" value="Genomic_DNA"/>
</dbReference>
<evidence type="ECO:0000313" key="3">
    <source>
        <dbReference type="Proteomes" id="UP001150942"/>
    </source>
</evidence>
<protein>
    <submittedName>
        <fullName evidence="2">Uncharacterized protein</fullName>
    </submittedName>
</protein>
<evidence type="ECO:0000313" key="2">
    <source>
        <dbReference type="EMBL" id="KAJ5187809.1"/>
    </source>
</evidence>
<reference evidence="2" key="1">
    <citation type="submission" date="2022-11" db="EMBL/GenBank/DDBJ databases">
        <authorList>
            <person name="Petersen C."/>
        </authorList>
    </citation>
    <scope>NUCLEOTIDE SEQUENCE</scope>
    <source>
        <strain evidence="2">IBT 20477</strain>
    </source>
</reference>
<feature type="compositionally biased region" description="Polar residues" evidence="1">
    <location>
        <begin position="40"/>
        <end position="49"/>
    </location>
</feature>
<organism evidence="2 3">
    <name type="scientific">Penicillium cf. viridicatum</name>
    <dbReference type="NCBI Taxonomy" id="2972119"/>
    <lineage>
        <taxon>Eukaryota</taxon>
        <taxon>Fungi</taxon>
        <taxon>Dikarya</taxon>
        <taxon>Ascomycota</taxon>
        <taxon>Pezizomycotina</taxon>
        <taxon>Eurotiomycetes</taxon>
        <taxon>Eurotiomycetidae</taxon>
        <taxon>Eurotiales</taxon>
        <taxon>Aspergillaceae</taxon>
        <taxon>Penicillium</taxon>
    </lineage>
</organism>
<sequence>MTSIAGVFDAPKHPLWYLDPYEVDFPAPTTVPETLYPTSSIVLRSNQPKNKPPARRKTT</sequence>
<name>A0A9W9M3X3_9EURO</name>
<reference evidence="2" key="2">
    <citation type="journal article" date="2023" name="IMA Fungus">
        <title>Comparative genomic study of the Penicillium genus elucidates a diverse pangenome and 15 lateral gene transfer events.</title>
        <authorList>
            <person name="Petersen C."/>
            <person name="Sorensen T."/>
            <person name="Nielsen M.R."/>
            <person name="Sondergaard T.E."/>
            <person name="Sorensen J.L."/>
            <person name="Fitzpatrick D.A."/>
            <person name="Frisvad J.C."/>
            <person name="Nielsen K.L."/>
        </authorList>
    </citation>
    <scope>NUCLEOTIDE SEQUENCE</scope>
    <source>
        <strain evidence="2">IBT 20477</strain>
    </source>
</reference>
<accession>A0A9W9M3X3</accession>
<proteinExistence type="predicted"/>
<dbReference type="Proteomes" id="UP001150942">
    <property type="component" value="Unassembled WGS sequence"/>
</dbReference>
<evidence type="ECO:0000256" key="1">
    <source>
        <dbReference type="SAM" id="MobiDB-lite"/>
    </source>
</evidence>